<dbReference type="InterPro" id="IPR001296">
    <property type="entry name" value="Glyco_trans_1"/>
</dbReference>
<feature type="domain" description="Glycosyltransferase subfamily 4-like N-terminal" evidence="2">
    <location>
        <begin position="52"/>
        <end position="191"/>
    </location>
</feature>
<evidence type="ECO:0000313" key="3">
    <source>
        <dbReference type="EMBL" id="SDC95773.1"/>
    </source>
</evidence>
<keyword evidence="4" id="KW-1185">Reference proteome</keyword>
<dbReference type="SUPFAM" id="SSF53756">
    <property type="entry name" value="UDP-Glycosyltransferase/glycogen phosphorylase"/>
    <property type="match status" value="1"/>
</dbReference>
<dbReference type="PANTHER" id="PTHR45947">
    <property type="entry name" value="SULFOQUINOVOSYL TRANSFERASE SQD2"/>
    <property type="match status" value="1"/>
</dbReference>
<feature type="domain" description="Glycosyl transferase family 1" evidence="1">
    <location>
        <begin position="196"/>
        <end position="332"/>
    </location>
</feature>
<gene>
    <name evidence="3" type="ORF">SAMN05660835_01655</name>
</gene>
<evidence type="ECO:0000259" key="2">
    <source>
        <dbReference type="Pfam" id="PF13439"/>
    </source>
</evidence>
<name>A0A1G6QU47_9BACT</name>
<dbReference type="AlphaFoldDB" id="A0A1G6QU47"/>
<dbReference type="EMBL" id="FMYU01000013">
    <property type="protein sequence ID" value="SDC95773.1"/>
    <property type="molecule type" value="Genomic_DNA"/>
</dbReference>
<dbReference type="InterPro" id="IPR028098">
    <property type="entry name" value="Glyco_trans_4-like_N"/>
</dbReference>
<reference evidence="4" key="1">
    <citation type="submission" date="2016-10" db="EMBL/GenBank/DDBJ databases">
        <authorList>
            <person name="Varghese N."/>
            <person name="Submissions S."/>
        </authorList>
    </citation>
    <scope>NUCLEOTIDE SEQUENCE [LARGE SCALE GENOMIC DNA]</scope>
    <source>
        <strain evidence="4">DSM 8415</strain>
    </source>
</reference>
<proteinExistence type="predicted"/>
<accession>A0A1G6QU47</accession>
<dbReference type="CDD" id="cd03804">
    <property type="entry name" value="GT4_WbaZ-like"/>
    <property type="match status" value="1"/>
</dbReference>
<dbReference type="Gene3D" id="3.40.50.2000">
    <property type="entry name" value="Glycogen Phosphorylase B"/>
    <property type="match status" value="2"/>
</dbReference>
<evidence type="ECO:0000259" key="1">
    <source>
        <dbReference type="Pfam" id="PF00534"/>
    </source>
</evidence>
<dbReference type="GO" id="GO:0016757">
    <property type="term" value="F:glycosyltransferase activity"/>
    <property type="evidence" value="ECO:0007669"/>
    <property type="project" value="InterPro"/>
</dbReference>
<organism evidence="3 4">
    <name type="scientific">Desulfurella multipotens</name>
    <dbReference type="NCBI Taxonomy" id="79269"/>
    <lineage>
        <taxon>Bacteria</taxon>
        <taxon>Pseudomonadati</taxon>
        <taxon>Campylobacterota</taxon>
        <taxon>Desulfurellia</taxon>
        <taxon>Desulfurellales</taxon>
        <taxon>Desulfurellaceae</taxon>
        <taxon>Desulfurella</taxon>
    </lineage>
</organism>
<dbReference type="Pfam" id="PF00534">
    <property type="entry name" value="Glycos_transf_1"/>
    <property type="match status" value="1"/>
</dbReference>
<keyword evidence="3" id="KW-0808">Transferase</keyword>
<evidence type="ECO:0000313" key="4">
    <source>
        <dbReference type="Proteomes" id="UP000199411"/>
    </source>
</evidence>
<dbReference type="InterPro" id="IPR050194">
    <property type="entry name" value="Glycosyltransferase_grp1"/>
</dbReference>
<dbReference type="Proteomes" id="UP000199411">
    <property type="component" value="Unassembled WGS sequence"/>
</dbReference>
<dbReference type="PANTHER" id="PTHR45947:SF3">
    <property type="entry name" value="SULFOQUINOVOSYL TRANSFERASE SQD2"/>
    <property type="match status" value="1"/>
</dbReference>
<sequence length="368" mass="42229">MKVALVHDWLPILGGAEKVLESIYELYPSDIYTLLKNDDALKGSVFESAKIYTSFIQNLPFSKTKYRSYLPFFPFAIEQFDLSAYDLIISSSYAVAKGVNVNPDQIHICYCHSPMRYAWDMYFEYLKDAHLEKGLKALFAKIVLHYIRIWDYASAQRVDHFVANSFNVAKRIKKYYGKQSTVIYPPVDVEKFELCEQKEDFYLTASRLVPYKKIDLIVEAFSNMPEKKLIVCGDGPQLELIKKKATNNIEIVGYAKFGTLKHYMQKAKAFVFAAKEDFGIVPVEAMSCGTPVIAYKNGGVLETVVDNVTGMFFEEQSVSSIIKAIVAFESKKDNFDPTIIRKHALNFSKERFKEQFRAFVEEKYNAKN</sequence>
<dbReference type="RefSeq" id="WP_092129545.1">
    <property type="nucleotide sequence ID" value="NZ_FMYU01000013.1"/>
</dbReference>
<protein>
    <submittedName>
        <fullName evidence="3">Glycosyltransferase involved in cell wall bisynthesis</fullName>
    </submittedName>
</protein>
<dbReference type="Pfam" id="PF13439">
    <property type="entry name" value="Glyco_transf_4"/>
    <property type="match status" value="1"/>
</dbReference>
<dbReference type="OrthoDB" id="9801609at2"/>